<name>S9ZJ06_9RHOO</name>
<comment type="caution">
    <text evidence="1">The sequence shown here is derived from an EMBL/GenBank/DDBJ whole genome shotgun (WGS) entry which is preliminary data.</text>
</comment>
<organism evidence="1 2">
    <name type="scientific">Thauera terpenica 58Eu</name>
    <dbReference type="NCBI Taxonomy" id="1348657"/>
    <lineage>
        <taxon>Bacteria</taxon>
        <taxon>Pseudomonadati</taxon>
        <taxon>Pseudomonadota</taxon>
        <taxon>Betaproteobacteria</taxon>
        <taxon>Rhodocyclales</taxon>
        <taxon>Zoogloeaceae</taxon>
        <taxon>Thauera</taxon>
    </lineage>
</organism>
<accession>S9ZJ06</accession>
<keyword evidence="2" id="KW-1185">Reference proteome</keyword>
<evidence type="ECO:0000313" key="2">
    <source>
        <dbReference type="Proteomes" id="UP000015455"/>
    </source>
</evidence>
<evidence type="ECO:0000313" key="1">
    <source>
        <dbReference type="EMBL" id="EPZ17370.1"/>
    </source>
</evidence>
<dbReference type="OrthoDB" id="5512634at2"/>
<protein>
    <submittedName>
        <fullName evidence="1">Uncharacterized protein</fullName>
    </submittedName>
</protein>
<dbReference type="AlphaFoldDB" id="S9ZJ06"/>
<dbReference type="EMBL" id="ATJV01000001">
    <property type="protein sequence ID" value="EPZ17370.1"/>
    <property type="molecule type" value="Genomic_DNA"/>
</dbReference>
<proteinExistence type="predicted"/>
<dbReference type="STRING" id="1348657.M622_00970"/>
<dbReference type="Proteomes" id="UP000015455">
    <property type="component" value="Unassembled WGS sequence"/>
</dbReference>
<dbReference type="eggNOG" id="ENOG502ZCF8">
    <property type="taxonomic scope" value="Bacteria"/>
</dbReference>
<reference evidence="1 2" key="1">
    <citation type="submission" date="2013-06" db="EMBL/GenBank/DDBJ databases">
        <title>Draft genome sequence of Thauera terpenica.</title>
        <authorList>
            <person name="Liu B."/>
            <person name="Frostegard A.H."/>
            <person name="Shapleigh J.P."/>
        </authorList>
    </citation>
    <scope>NUCLEOTIDE SEQUENCE [LARGE SCALE GENOMIC DNA]</scope>
    <source>
        <strain evidence="1 2">58Eu</strain>
    </source>
</reference>
<sequence>MSTPTATPVRAISLTPFHYHSLAVPSGTATLAAYLADRSMSYALAGAMGALAPSAALPQKDYARDLRQLPWLCSVFEARNPRLLPAIGKRLNLDTEGGYQKRVMDATGTGNLKTWFYIQEVPVGVEYDGAIFGMDPFRMASEVEQKEVTEIIVRTGRHLGGLLSLTRQQDSRPVRLNAHTAHLFGQRPEDDPALAVDVFALYDIQVTAPMELDIAAATVGNWRDFQA</sequence>
<gene>
    <name evidence="1" type="ORF">M622_00970</name>
</gene>
<dbReference type="RefSeq" id="WP_021247656.1">
    <property type="nucleotide sequence ID" value="NZ_ATJV01000001.1"/>
</dbReference>
<dbReference type="PATRIC" id="fig|1348657.5.peg.193"/>